<dbReference type="InterPro" id="IPR025703">
    <property type="entry name" value="Bifunct_PutA"/>
</dbReference>
<evidence type="ECO:0000256" key="2">
    <source>
        <dbReference type="ARBA" id="ARBA00004739"/>
    </source>
</evidence>
<dbReference type="EC" id="1.2.1.88" evidence="18"/>
<dbReference type="SUPFAM" id="SSF81935">
    <property type="entry name" value="N-terminal domain of bifunctional PutA protein"/>
    <property type="match status" value="1"/>
</dbReference>
<comment type="catalytic activity">
    <reaction evidence="15 18">
        <text>L-proline + a quinone = (S)-1-pyrroline-5-carboxylate + a quinol + H(+)</text>
        <dbReference type="Rhea" id="RHEA:23784"/>
        <dbReference type="ChEBI" id="CHEBI:15378"/>
        <dbReference type="ChEBI" id="CHEBI:17388"/>
        <dbReference type="ChEBI" id="CHEBI:24646"/>
        <dbReference type="ChEBI" id="CHEBI:60039"/>
        <dbReference type="ChEBI" id="CHEBI:132124"/>
        <dbReference type="EC" id="1.5.5.2"/>
    </reaction>
</comment>
<feature type="active site" evidence="19">
    <location>
        <position position="829"/>
    </location>
</feature>
<dbReference type="InterPro" id="IPR016161">
    <property type="entry name" value="Ald_DH/histidinol_DH"/>
</dbReference>
<dbReference type="UniPathway" id="UPA00261">
    <property type="reaction ID" value="UER00373"/>
</dbReference>
<comment type="similarity">
    <text evidence="17 18">In the C-terminal section; belongs to the aldehyde dehydrogenase family.</text>
</comment>
<evidence type="ECO:0000259" key="22">
    <source>
        <dbReference type="Pfam" id="PF14850"/>
    </source>
</evidence>
<dbReference type="EMBL" id="CP021106">
    <property type="protein sequence ID" value="ARO88739.1"/>
    <property type="molecule type" value="Genomic_DNA"/>
</dbReference>
<dbReference type="Proteomes" id="UP000012179">
    <property type="component" value="Chromosome"/>
</dbReference>
<dbReference type="NCBIfam" id="TIGR01238">
    <property type="entry name" value="D1pyr5carbox3"/>
    <property type="match status" value="1"/>
</dbReference>
<dbReference type="Pfam" id="PF00171">
    <property type="entry name" value="Aldedh"/>
    <property type="match status" value="1"/>
</dbReference>
<evidence type="ECO:0000256" key="8">
    <source>
        <dbReference type="ARBA" id="ARBA00023015"/>
    </source>
</evidence>
<dbReference type="GO" id="GO:0004657">
    <property type="term" value="F:proline dehydrogenase activity"/>
    <property type="evidence" value="ECO:0007669"/>
    <property type="project" value="UniProtKB-UniRule"/>
</dbReference>
<evidence type="ECO:0000256" key="10">
    <source>
        <dbReference type="ARBA" id="ARBA00023062"/>
    </source>
</evidence>
<dbReference type="Gene3D" id="1.20.5.550">
    <property type="entry name" value="Single Helix bin"/>
    <property type="match status" value="1"/>
</dbReference>
<keyword evidence="13" id="KW-0511">Multifunctional enzyme</keyword>
<keyword evidence="6 18" id="KW-0274">FAD</keyword>
<proteinExistence type="inferred from homology"/>
<evidence type="ECO:0000256" key="19">
    <source>
        <dbReference type="PIRSR" id="PIRSR000197-1"/>
    </source>
</evidence>
<dbReference type="OrthoDB" id="6187633at2"/>
<feature type="domain" description="Proline dehydrogenase" evidence="21">
    <location>
        <begin position="190"/>
        <end position="487"/>
    </location>
</feature>
<reference evidence="24 25" key="1">
    <citation type="journal article" date="2015" name="Int. J. Syst. Evol. Microbiol.">
        <title>Nitrosospira lacus sp. nov., a psychrotolerant, ammonia-oxidizing bacterium from sandy lake sediment.</title>
        <authorList>
            <person name="Urakawa H."/>
            <person name="Garcia J.C."/>
            <person name="Nielsen J.L."/>
            <person name="Le V.Q."/>
            <person name="Kozlowski J.A."/>
            <person name="Stein L.Y."/>
            <person name="Lim C.K."/>
            <person name="Pommerening-Roser A."/>
            <person name="Martens-Habbena W."/>
            <person name="Stahl D.A."/>
            <person name="Klotz M.G."/>
        </authorList>
    </citation>
    <scope>NUCLEOTIDE SEQUENCE [LARGE SCALE GENOMIC DNA]</scope>
    <source>
        <strain evidence="24 25">APG3</strain>
    </source>
</reference>
<feature type="domain" description="Aldehyde dehydrogenase" evidence="20">
    <location>
        <begin position="570"/>
        <end position="1016"/>
    </location>
</feature>
<keyword evidence="11 18" id="KW-0238">DNA-binding</keyword>
<evidence type="ECO:0000256" key="11">
    <source>
        <dbReference type="ARBA" id="ARBA00023125"/>
    </source>
</evidence>
<dbReference type="InterPro" id="IPR015590">
    <property type="entry name" value="Aldehyde_DH_dom"/>
</dbReference>
<dbReference type="PANTHER" id="PTHR42862">
    <property type="entry name" value="DELTA-1-PYRROLINE-5-CARBOXYLATE DEHYDROGENASE 1, ISOFORM A-RELATED"/>
    <property type="match status" value="1"/>
</dbReference>
<evidence type="ECO:0000259" key="20">
    <source>
        <dbReference type="Pfam" id="PF00171"/>
    </source>
</evidence>
<evidence type="ECO:0000256" key="4">
    <source>
        <dbReference type="ARBA" id="ARBA00022491"/>
    </source>
</evidence>
<dbReference type="AlphaFoldDB" id="A0A1W6SSH8"/>
<evidence type="ECO:0000256" key="6">
    <source>
        <dbReference type="ARBA" id="ARBA00022827"/>
    </source>
</evidence>
<dbReference type="GO" id="GO:0010133">
    <property type="term" value="P:L-proline catabolic process to L-glutamate"/>
    <property type="evidence" value="ECO:0007669"/>
    <property type="project" value="UniProtKB-UniRule"/>
</dbReference>
<dbReference type="PANTHER" id="PTHR42862:SF1">
    <property type="entry name" value="DELTA-1-PYRROLINE-5-CARBOXYLATE DEHYDROGENASE 2, ISOFORM A-RELATED"/>
    <property type="match status" value="1"/>
</dbReference>
<keyword evidence="5 18" id="KW-0285">Flavoprotein</keyword>
<dbReference type="InterPro" id="IPR005933">
    <property type="entry name" value="PutA_C"/>
</dbReference>
<comment type="pathway">
    <text evidence="2 18">Amino-acid degradation; L-proline degradation into L-glutamate; L-glutamate from L-proline: step 1/2.</text>
</comment>
<dbReference type="Pfam" id="PF14850">
    <property type="entry name" value="Pro_dh-DNA_bdg"/>
    <property type="match status" value="1"/>
</dbReference>
<evidence type="ECO:0000256" key="1">
    <source>
        <dbReference type="ARBA" id="ARBA00001974"/>
    </source>
</evidence>
<evidence type="ECO:0000256" key="13">
    <source>
        <dbReference type="ARBA" id="ARBA00023268"/>
    </source>
</evidence>
<dbReference type="Gene3D" id="3.20.20.220">
    <property type="match status" value="1"/>
</dbReference>
<dbReference type="FunFam" id="3.40.309.10:FF:000005">
    <property type="entry name" value="1-pyrroline-5-carboxylate dehydrogenase 1"/>
    <property type="match status" value="1"/>
</dbReference>
<dbReference type="InterPro" id="IPR024090">
    <property type="entry name" value="PRODH_PutA_dom_I"/>
</dbReference>
<keyword evidence="9 18" id="KW-0520">NAD</keyword>
<dbReference type="GO" id="GO:0003700">
    <property type="term" value="F:DNA-binding transcription factor activity"/>
    <property type="evidence" value="ECO:0007669"/>
    <property type="project" value="InterPro"/>
</dbReference>
<evidence type="ECO:0000256" key="17">
    <source>
        <dbReference type="ARBA" id="ARBA00060911"/>
    </source>
</evidence>
<evidence type="ECO:0000313" key="25">
    <source>
        <dbReference type="Proteomes" id="UP000012179"/>
    </source>
</evidence>
<comment type="function">
    <text evidence="18">Oxidizes proline to glutamate for use as a carbon and nitrogen source.</text>
</comment>
<accession>A0A1W6SSH8</accession>
<comment type="cofactor">
    <cofactor evidence="1 18">
        <name>FAD</name>
        <dbReference type="ChEBI" id="CHEBI:57692"/>
    </cofactor>
</comment>
<keyword evidence="10 18" id="KW-0642">Proline metabolism</keyword>
<keyword evidence="12 18" id="KW-0804">Transcription</keyword>
<dbReference type="Gene3D" id="1.20.5.460">
    <property type="entry name" value="Single helix bin"/>
    <property type="match status" value="1"/>
</dbReference>
<feature type="active site" evidence="19">
    <location>
        <position position="795"/>
    </location>
</feature>
<comment type="pathway">
    <text evidence="3 18">Amino-acid degradation; L-proline degradation into L-glutamate; L-glutamate from L-proline: step 2/2.</text>
</comment>
<evidence type="ECO:0000256" key="5">
    <source>
        <dbReference type="ARBA" id="ARBA00022630"/>
    </source>
</evidence>
<dbReference type="GO" id="GO:0003842">
    <property type="term" value="F:L-glutamate gamma-semialdehyde dehydrogenase activity"/>
    <property type="evidence" value="ECO:0007669"/>
    <property type="project" value="UniProtKB-UniRule"/>
</dbReference>
<evidence type="ECO:0000256" key="14">
    <source>
        <dbReference type="ARBA" id="ARBA00048142"/>
    </source>
</evidence>
<dbReference type="InterPro" id="IPR016162">
    <property type="entry name" value="Ald_DH_N"/>
</dbReference>
<sequence length="1221" mass="132631">MTVALQSELRTPQPPLRAAITDAYRRDETQSINELMRQIDLPRASQYQARERARRLVATVRDKRARASGVDALMNEFSLSSQEGVALMCLAEALLRIPDSETADCLIRDKISRGDWSSHLGKSPSLFVNAAAWGLLITGRLVSTHSEDGLMSALAHLAAKGGEPLIRKAMDLAMRMLGQQFVAGETIHAALKHSHEHESRGYRYSYDMLGEAALTMAEADRYHASYEAAIHAIGRASAGRGIYAGPGISVKLSALHPRYMRAQRERVVAELLPRLKSLLLLAMRYDIGLDIDAEEADRLELSLDLLEALAFDPELAGWNGIGFVVQAYQKRCPFVTDWIVDLARRSSHRIMVRLVKGAYWDAEIKCAQVDGLEDYPVYTRKVHTDVAYLACAQKLLRAPDAVYPQFATHNAYTLSAVYQMAQDARVDDYEFQCLHGMGETLYDQVIGAHQLGKPCRIYAPVGSHETLLAYLVRRLLENGANSSFVNRILNENVSVDELIADPVAQVERGGSMPHPSIPLPRDLYGGGRRNSSGIDFSNEHAIAKLAAELTALEGTDWRAMPMLASGDHTDGERLPVSNPADGTDLVGTVIEANEGDIEAALAAAQAFVPEWQAVSPAFRAMLLECAGDVLETNRAALIGLAVREAGKTLPNALAEVREAVDFCRYYAQQVRSQFSNGGQPEALGPVTCISPWNFPLAIFIGQVSAALAAGNPVLAKPAEQTPLIAATAVRLLHQAGIPRAALQFLPGRGETVGARLTGDPRVRGVIFTGSTEVAQVIHRTLAKRSRNEEIPLIAETGGQNAMVVDSSALPAQVVQDILVSAFDSAGQRCSSLRVLCLQEDIADRVLEMLRGAMRELELGDPGRLATDVGPVIDTDAQRTLLDHIEKMRMAGHAVFQLPLPPVCANGIFVPPTLIEIGDISQLEREVFGPVLHVVRFARDRLDELVSCINATGYGLTLGVHSRIDETIDFVVAHAHAGNIYVNRNMVGAVVGVQPFGGEGKSGTGPKAGGPLYMHRLVRQASMLFVRMGAVRKKGEQGEARALRVLQALIGWARQTGRSAFAQRCANYAKRMPLAYRILLPGPTGESNTLVFAPRGEVVCVANDETALLEQIAATLATGNRVLFTDGPIPHMLVDRLPPTVREQLRIECDWMNEAFAAVLYAGPADDAYRLRCDLAARDGARVPLIATNGHDIPLYRLTTERVVSVNMTAAGGNASLMMLGA</sequence>
<dbReference type="EC" id="1.5.5.2" evidence="18"/>
<dbReference type="RefSeq" id="WP_004179677.1">
    <property type="nucleotide sequence ID" value="NZ_CP021106.3"/>
</dbReference>
<keyword evidence="25" id="KW-1185">Reference proteome</keyword>
<dbReference type="PIRSF" id="PIRSF000197">
    <property type="entry name" value="Bifunct_PutA"/>
    <property type="match status" value="1"/>
</dbReference>
<organism evidence="24 25">
    <name type="scientific">Nitrosospira lacus</name>
    <dbReference type="NCBI Taxonomy" id="1288494"/>
    <lineage>
        <taxon>Bacteria</taxon>
        <taxon>Pseudomonadati</taxon>
        <taxon>Pseudomonadota</taxon>
        <taxon>Betaproteobacteria</taxon>
        <taxon>Nitrosomonadales</taxon>
        <taxon>Nitrosomonadaceae</taxon>
        <taxon>Nitrosospira</taxon>
    </lineage>
</organism>
<comment type="catalytic activity">
    <reaction evidence="14 18">
        <text>L-glutamate 5-semialdehyde + NAD(+) + H2O = L-glutamate + NADH + 2 H(+)</text>
        <dbReference type="Rhea" id="RHEA:30235"/>
        <dbReference type="ChEBI" id="CHEBI:15377"/>
        <dbReference type="ChEBI" id="CHEBI:15378"/>
        <dbReference type="ChEBI" id="CHEBI:29985"/>
        <dbReference type="ChEBI" id="CHEBI:57540"/>
        <dbReference type="ChEBI" id="CHEBI:57945"/>
        <dbReference type="ChEBI" id="CHEBI:58066"/>
        <dbReference type="EC" id="1.2.1.88"/>
    </reaction>
</comment>
<keyword evidence="4 18" id="KW-0678">Repressor</keyword>
<dbReference type="InterPro" id="IPR050485">
    <property type="entry name" value="Proline_metab_enzyme"/>
</dbReference>
<dbReference type="InterPro" id="IPR024089">
    <property type="entry name" value="PRODH_PutA_dom_I/II"/>
</dbReference>
<dbReference type="eggNOG" id="COG0506">
    <property type="taxonomic scope" value="Bacteria"/>
</dbReference>
<dbReference type="SUPFAM" id="SSF53720">
    <property type="entry name" value="ALDH-like"/>
    <property type="match status" value="1"/>
</dbReference>
<evidence type="ECO:0000259" key="21">
    <source>
        <dbReference type="Pfam" id="PF01619"/>
    </source>
</evidence>
<dbReference type="CDD" id="cd07125">
    <property type="entry name" value="ALDH_PutA-P5CDH"/>
    <property type="match status" value="1"/>
</dbReference>
<dbReference type="InterPro" id="IPR041349">
    <property type="entry name" value="PRODH"/>
</dbReference>
<dbReference type="Pfam" id="PF01619">
    <property type="entry name" value="Pro_dh"/>
    <property type="match status" value="1"/>
</dbReference>
<dbReference type="KEGG" id="nlc:EBAPG3_013725"/>
<dbReference type="Pfam" id="PF18327">
    <property type="entry name" value="PRODH"/>
    <property type="match status" value="1"/>
</dbReference>
<name>A0A1W6SSH8_9PROT</name>
<dbReference type="InterPro" id="IPR029041">
    <property type="entry name" value="FAD-linked_oxidoreductase-like"/>
</dbReference>
<dbReference type="InterPro" id="IPR016163">
    <property type="entry name" value="Ald_DH_C"/>
</dbReference>
<dbReference type="GO" id="GO:0009898">
    <property type="term" value="C:cytoplasmic side of plasma membrane"/>
    <property type="evidence" value="ECO:0007669"/>
    <property type="project" value="TreeGrafter"/>
</dbReference>
<comment type="similarity">
    <text evidence="16 18">In the N-terminal section; belongs to the proline dehydrogenase family.</text>
</comment>
<feature type="domain" description="Proline dehydrogenase PutA" evidence="22">
    <location>
        <begin position="70"/>
        <end position="181"/>
    </location>
</feature>
<dbReference type="FunFam" id="3.20.20.220:FF:000004">
    <property type="entry name" value="Bifunctional protein PutA"/>
    <property type="match status" value="1"/>
</dbReference>
<evidence type="ECO:0000256" key="7">
    <source>
        <dbReference type="ARBA" id="ARBA00023002"/>
    </source>
</evidence>
<protein>
    <recommendedName>
        <fullName evidence="18">Bifunctional protein PutA</fullName>
    </recommendedName>
    <domain>
        <recommendedName>
            <fullName evidence="18">Proline dehydrogenase</fullName>
            <ecNumber evidence="18">1.5.5.2</ecNumber>
        </recommendedName>
        <alternativeName>
            <fullName evidence="18">Proline oxidase</fullName>
        </alternativeName>
    </domain>
    <domain>
        <recommendedName>
            <fullName evidence="18">Delta-1-pyrroline-5-carboxylate dehydrogenase</fullName>
            <shortName evidence="18">P5C dehydrogenase</shortName>
            <ecNumber evidence="18">1.2.1.88</ecNumber>
        </recommendedName>
        <alternativeName>
            <fullName evidence="18">L-glutamate gamma-semialdehyde dehydrogenase</fullName>
        </alternativeName>
    </domain>
</protein>
<evidence type="ECO:0000256" key="16">
    <source>
        <dbReference type="ARBA" id="ARBA00060889"/>
    </source>
</evidence>
<dbReference type="InterPro" id="IPR024082">
    <property type="entry name" value="PRODH_PutA_dom_II"/>
</dbReference>
<evidence type="ECO:0000256" key="18">
    <source>
        <dbReference type="PIRNR" id="PIRNR000197"/>
    </source>
</evidence>
<dbReference type="InterPro" id="IPR002872">
    <property type="entry name" value="Proline_DH_dom"/>
</dbReference>
<evidence type="ECO:0000313" key="24">
    <source>
        <dbReference type="EMBL" id="ARO88739.1"/>
    </source>
</evidence>
<evidence type="ECO:0000256" key="9">
    <source>
        <dbReference type="ARBA" id="ARBA00023027"/>
    </source>
</evidence>
<dbReference type="NCBIfam" id="NF008869">
    <property type="entry name" value="PRK11904.1"/>
    <property type="match status" value="1"/>
</dbReference>
<keyword evidence="7 18" id="KW-0560">Oxidoreductase</keyword>
<dbReference type="Gene3D" id="3.40.309.10">
    <property type="entry name" value="Aldehyde Dehydrogenase, Chain A, domain 2"/>
    <property type="match status" value="1"/>
</dbReference>
<dbReference type="NCBIfam" id="NF008772">
    <property type="entry name" value="PRK11809.1"/>
    <property type="match status" value="1"/>
</dbReference>
<evidence type="ECO:0000256" key="3">
    <source>
        <dbReference type="ARBA" id="ARBA00004786"/>
    </source>
</evidence>
<dbReference type="Gene3D" id="3.40.605.10">
    <property type="entry name" value="Aldehyde Dehydrogenase, Chain A, domain 1"/>
    <property type="match status" value="1"/>
</dbReference>
<gene>
    <name evidence="24" type="primary">putA</name>
    <name evidence="24" type="ORF">EBAPG3_013725</name>
</gene>
<dbReference type="GO" id="GO:0003677">
    <property type="term" value="F:DNA binding"/>
    <property type="evidence" value="ECO:0007669"/>
    <property type="project" value="UniProtKB-KW"/>
</dbReference>
<feature type="domain" description="Proline utilization A proline dehydrogenase N-terminal" evidence="23">
    <location>
        <begin position="15"/>
        <end position="61"/>
    </location>
</feature>
<dbReference type="SUPFAM" id="SSF51730">
    <property type="entry name" value="FAD-linked oxidoreductase"/>
    <property type="match status" value="1"/>
</dbReference>
<evidence type="ECO:0000256" key="15">
    <source>
        <dbReference type="ARBA" id="ARBA00048779"/>
    </source>
</evidence>
<evidence type="ECO:0000256" key="12">
    <source>
        <dbReference type="ARBA" id="ARBA00023163"/>
    </source>
</evidence>
<keyword evidence="8 18" id="KW-0805">Transcription regulation</keyword>
<evidence type="ECO:0000259" key="23">
    <source>
        <dbReference type="Pfam" id="PF18327"/>
    </source>
</evidence>
<dbReference type="eggNOG" id="COG4230">
    <property type="taxonomic scope" value="Bacteria"/>
</dbReference>